<evidence type="ECO:0000256" key="5">
    <source>
        <dbReference type="ARBA" id="ARBA00022833"/>
    </source>
</evidence>
<dbReference type="Pfam" id="PF01432">
    <property type="entry name" value="Peptidase_M3"/>
    <property type="match status" value="1"/>
</dbReference>
<evidence type="ECO:0000256" key="8">
    <source>
        <dbReference type="ARBA" id="ARBA00026100"/>
    </source>
</evidence>
<gene>
    <name evidence="13" type="ORF">ABIV_1325</name>
    <name evidence="14" type="ORF">CRV05_05570</name>
</gene>
<dbReference type="GO" id="GO:0006518">
    <property type="term" value="P:peptide metabolic process"/>
    <property type="evidence" value="ECO:0007669"/>
    <property type="project" value="TreeGrafter"/>
</dbReference>
<evidence type="ECO:0000256" key="9">
    <source>
        <dbReference type="RuleBase" id="RU003435"/>
    </source>
</evidence>
<dbReference type="InterPro" id="IPR045666">
    <property type="entry name" value="OpdA_N"/>
</dbReference>
<accession>A0AAX2ADH5</accession>
<dbReference type="InterPro" id="IPR045090">
    <property type="entry name" value="Pept_M3A_M3B"/>
</dbReference>
<feature type="coiled-coil region" evidence="10">
    <location>
        <begin position="7"/>
        <end position="34"/>
    </location>
</feature>
<dbReference type="InterPro" id="IPR001567">
    <property type="entry name" value="Pept_M3A_M3B_dom"/>
</dbReference>
<dbReference type="FunFam" id="3.40.390.10:FF:000009">
    <property type="entry name" value="Oligopeptidase A"/>
    <property type="match status" value="1"/>
</dbReference>
<evidence type="ECO:0000313" key="13">
    <source>
        <dbReference type="EMBL" id="AXH12321.1"/>
    </source>
</evidence>
<dbReference type="Pfam" id="PF19310">
    <property type="entry name" value="TOP_N"/>
    <property type="match status" value="1"/>
</dbReference>
<dbReference type="GO" id="GO:0005829">
    <property type="term" value="C:cytosol"/>
    <property type="evidence" value="ECO:0007669"/>
    <property type="project" value="UniProtKB-ARBA"/>
</dbReference>
<organism evidence="14 16">
    <name type="scientific">Halarcobacter bivalviorum</name>
    <dbReference type="NCBI Taxonomy" id="663364"/>
    <lineage>
        <taxon>Bacteria</taxon>
        <taxon>Pseudomonadati</taxon>
        <taxon>Campylobacterota</taxon>
        <taxon>Epsilonproteobacteria</taxon>
        <taxon>Campylobacterales</taxon>
        <taxon>Arcobacteraceae</taxon>
        <taxon>Halarcobacter</taxon>
    </lineage>
</organism>
<dbReference type="Proteomes" id="UP000289193">
    <property type="component" value="Unassembled WGS sequence"/>
</dbReference>
<evidence type="ECO:0000313" key="16">
    <source>
        <dbReference type="Proteomes" id="UP000289193"/>
    </source>
</evidence>
<feature type="domain" description="Peptidase M3A/M3B catalytic" evidence="11">
    <location>
        <begin position="211"/>
        <end position="650"/>
    </location>
</feature>
<sequence length="656" mass="76984">MFKEFDLTNLENSKSKLEEILENSKKEIEALLTIENKSYENFVKPYEEIGESINEFITPIFHIDSVKNSETTQKVYEECLPLISNYETEISQNDNIYRSLKDIQDNYYTTLNDIQKKVLENEIRDFKLSGCHLEEKDKKRLKEINLRLSELSQIFSQNLLNATNAYEMIIENYEDVKEIPKSDLEFAKFEEDGKTKYKFTLQMPSYLAYITYGSNRERREEIYKVYTTRAPENEKIIIEILSLKDEKVKILGFKNYAEYSLQTKMANEEIEVVTFLEELAKKGKNRAKEEIEELKKYALKDGISKIESYDLAYYSEKLKEEKYDIDEEYYRPYFEKNSVLNGFFNFLNKIFEVEFEKASDAKAWDKDVLVYNIKENSKVFARIYIDLEAKKEKRGGAWMNNWHSHYVNKNGEKRLPTAYIVCNFPQSKEGVPSLLRHSDVVTLFHEMGHALHHLFSKVPEAFVSGIAGVAWDVVEFPSQFLEYFSYDKEVLKMFAKHYETGEVLDDEAIDKLIKARNFQSALAMLRQIEFALFDFKLHQKLYKTESEIQGLLNNIRDEYAAIKPPEYNKFQNGFSHIFAGGYAAGYYSYKWAEVLSADAFYMFINSKKVFNKELAMKYKKSILEKGGSEDMNKLFYEFASREPSVDSLLKIDGIIS</sequence>
<comment type="cofactor">
    <cofactor evidence="9">
        <name>Zn(2+)</name>
        <dbReference type="ChEBI" id="CHEBI:29105"/>
    </cofactor>
    <text evidence="9">Binds 1 zinc ion.</text>
</comment>
<name>A0AAX2ADH5_9BACT</name>
<keyword evidence="4 9" id="KW-0378">Hydrolase</keyword>
<dbReference type="Gene3D" id="1.10.1370.10">
    <property type="entry name" value="Neurolysin, domain 3"/>
    <property type="match status" value="1"/>
</dbReference>
<evidence type="ECO:0000256" key="4">
    <source>
        <dbReference type="ARBA" id="ARBA00022801"/>
    </source>
</evidence>
<evidence type="ECO:0000256" key="10">
    <source>
        <dbReference type="SAM" id="Coils"/>
    </source>
</evidence>
<dbReference type="InterPro" id="IPR024079">
    <property type="entry name" value="MetalloPept_cat_dom_sf"/>
</dbReference>
<evidence type="ECO:0000256" key="6">
    <source>
        <dbReference type="ARBA" id="ARBA00023049"/>
    </source>
</evidence>
<evidence type="ECO:0000313" key="14">
    <source>
        <dbReference type="EMBL" id="RXK10746.1"/>
    </source>
</evidence>
<keyword evidence="16" id="KW-1185">Reference proteome</keyword>
<dbReference type="GO" id="GO:0006508">
    <property type="term" value="P:proteolysis"/>
    <property type="evidence" value="ECO:0007669"/>
    <property type="project" value="UniProtKB-KW"/>
</dbReference>
<reference evidence="14 16" key="1">
    <citation type="submission" date="2017-10" db="EMBL/GenBank/DDBJ databases">
        <title>Genomics of the genus Arcobacter.</title>
        <authorList>
            <person name="Perez-Cataluna A."/>
            <person name="Figueras M.J."/>
        </authorList>
    </citation>
    <scope>NUCLEOTIDE SEQUENCE [LARGE SCALE GENOMIC DNA]</scope>
    <source>
        <strain evidence="14 16">CECT 7835</strain>
    </source>
</reference>
<dbReference type="KEGG" id="hbv:ABIV_1325"/>
<dbReference type="Proteomes" id="UP000253850">
    <property type="component" value="Chromosome"/>
</dbReference>
<comment type="similarity">
    <text evidence="1 9">Belongs to the peptidase M3 family.</text>
</comment>
<proteinExistence type="inferred from homology"/>
<evidence type="ECO:0000256" key="7">
    <source>
        <dbReference type="ARBA" id="ARBA00024603"/>
    </source>
</evidence>
<evidence type="ECO:0000259" key="11">
    <source>
        <dbReference type="Pfam" id="PF01432"/>
    </source>
</evidence>
<dbReference type="AlphaFoldDB" id="A0AAX2ADH5"/>
<keyword evidence="3 9" id="KW-0479">Metal-binding</keyword>
<keyword evidence="2 9" id="KW-0645">Protease</keyword>
<evidence type="ECO:0000313" key="15">
    <source>
        <dbReference type="Proteomes" id="UP000253850"/>
    </source>
</evidence>
<dbReference type="GO" id="GO:0004222">
    <property type="term" value="F:metalloendopeptidase activity"/>
    <property type="evidence" value="ECO:0007669"/>
    <property type="project" value="UniProtKB-EC"/>
</dbReference>
<protein>
    <recommendedName>
        <fullName evidence="8">oligopeptidase A</fullName>
        <ecNumber evidence="8">3.4.24.70</ecNumber>
    </recommendedName>
</protein>
<dbReference type="CDD" id="cd06456">
    <property type="entry name" value="M3A_DCP"/>
    <property type="match status" value="1"/>
</dbReference>
<comment type="catalytic activity">
    <reaction evidence="7">
        <text>Hydrolysis of oligopeptides, with broad specificity. Gly or Ala commonly occur as P1 or P1' residues, but more distant residues are also important, as is shown by the fact that Z-Gly-Pro-Gly-|-Gly-Pro-Ala is cleaved, but not Z-(Gly)(5).</text>
        <dbReference type="EC" id="3.4.24.70"/>
    </reaction>
</comment>
<keyword evidence="6 9" id="KW-0482">Metalloprotease</keyword>
<dbReference type="SUPFAM" id="SSF55486">
    <property type="entry name" value="Metalloproteases ('zincins'), catalytic domain"/>
    <property type="match status" value="1"/>
</dbReference>
<dbReference type="EC" id="3.4.24.70" evidence="8"/>
<keyword evidence="10" id="KW-0175">Coiled coil</keyword>
<feature type="domain" description="Oligopeptidase A N-terminal" evidence="12">
    <location>
        <begin position="18"/>
        <end position="138"/>
    </location>
</feature>
<dbReference type="PANTHER" id="PTHR11804:SF84">
    <property type="entry name" value="SACCHAROLYSIN"/>
    <property type="match status" value="1"/>
</dbReference>
<dbReference type="RefSeq" id="WP_114839156.1">
    <property type="nucleotide sequence ID" value="NZ_CP031217.1"/>
</dbReference>
<dbReference type="InterPro" id="IPR024077">
    <property type="entry name" value="Neurolysin/TOP_dom2"/>
</dbReference>
<evidence type="ECO:0000256" key="3">
    <source>
        <dbReference type="ARBA" id="ARBA00022723"/>
    </source>
</evidence>
<keyword evidence="5 9" id="KW-0862">Zinc</keyword>
<evidence type="ECO:0000256" key="1">
    <source>
        <dbReference type="ARBA" id="ARBA00006040"/>
    </source>
</evidence>
<evidence type="ECO:0000256" key="2">
    <source>
        <dbReference type="ARBA" id="ARBA00022670"/>
    </source>
</evidence>
<dbReference type="EMBL" id="PDKM01000002">
    <property type="protein sequence ID" value="RXK10746.1"/>
    <property type="molecule type" value="Genomic_DNA"/>
</dbReference>
<dbReference type="EMBL" id="CP031217">
    <property type="protein sequence ID" value="AXH12321.1"/>
    <property type="molecule type" value="Genomic_DNA"/>
</dbReference>
<dbReference type="InterPro" id="IPR034005">
    <property type="entry name" value="M3A_DCP"/>
</dbReference>
<evidence type="ECO:0000259" key="12">
    <source>
        <dbReference type="Pfam" id="PF19310"/>
    </source>
</evidence>
<reference evidence="13 15" key="2">
    <citation type="submission" date="2018-07" db="EMBL/GenBank/DDBJ databases">
        <title>Complete genome of the Arcobacter bivalviorum type strain LMG 26154.</title>
        <authorList>
            <person name="Miller W.G."/>
            <person name="Yee E."/>
            <person name="Bono J.L."/>
        </authorList>
    </citation>
    <scope>NUCLEOTIDE SEQUENCE [LARGE SCALE GENOMIC DNA]</scope>
    <source>
        <strain evidence="13 15">LMG 26154</strain>
    </source>
</reference>
<dbReference type="GO" id="GO:0046872">
    <property type="term" value="F:metal ion binding"/>
    <property type="evidence" value="ECO:0007669"/>
    <property type="project" value="UniProtKB-UniRule"/>
</dbReference>
<dbReference type="Gene3D" id="3.40.390.10">
    <property type="entry name" value="Collagenase (Catalytic Domain)"/>
    <property type="match status" value="1"/>
</dbReference>
<dbReference type="PANTHER" id="PTHR11804">
    <property type="entry name" value="PROTEASE M3 THIMET OLIGOPEPTIDASE-RELATED"/>
    <property type="match status" value="1"/>
</dbReference>